<dbReference type="InterPro" id="IPR001932">
    <property type="entry name" value="PPM-type_phosphatase-like_dom"/>
</dbReference>
<dbReference type="InterPro" id="IPR052016">
    <property type="entry name" value="Bact_Sigma-Reg"/>
</dbReference>
<dbReference type="FunCoup" id="A0A330L6Z9">
    <property type="interactions" value="9"/>
</dbReference>
<gene>
    <name evidence="4" type="ORF">NITLEN_30031</name>
</gene>
<name>A0A330L6Z9_9BACT</name>
<dbReference type="PANTHER" id="PTHR43156:SF9">
    <property type="entry name" value="HAMP DOMAIN-CONTAINING PROTEIN"/>
    <property type="match status" value="1"/>
</dbReference>
<dbReference type="SMART" id="SM00331">
    <property type="entry name" value="PP2C_SIG"/>
    <property type="match status" value="1"/>
</dbReference>
<dbReference type="SMART" id="SM00448">
    <property type="entry name" value="REC"/>
    <property type="match status" value="1"/>
</dbReference>
<proteinExistence type="predicted"/>
<dbReference type="InterPro" id="IPR001789">
    <property type="entry name" value="Sig_transdc_resp-reg_receiver"/>
</dbReference>
<dbReference type="Proteomes" id="UP000248168">
    <property type="component" value="Unassembled WGS sequence"/>
</dbReference>
<dbReference type="PANTHER" id="PTHR43156">
    <property type="entry name" value="STAGE II SPORULATION PROTEIN E-RELATED"/>
    <property type="match status" value="1"/>
</dbReference>
<dbReference type="PROSITE" id="PS50110">
    <property type="entry name" value="RESPONSE_REGULATORY"/>
    <property type="match status" value="1"/>
</dbReference>
<dbReference type="Pfam" id="PF00072">
    <property type="entry name" value="Response_reg"/>
    <property type="match status" value="1"/>
</dbReference>
<dbReference type="GO" id="GO:0004722">
    <property type="term" value="F:protein serine/threonine phosphatase activity"/>
    <property type="evidence" value="ECO:0007669"/>
    <property type="project" value="UniProtKB-EC"/>
</dbReference>
<feature type="domain" description="Response regulatory" evidence="3">
    <location>
        <begin position="17"/>
        <end position="133"/>
    </location>
</feature>
<evidence type="ECO:0000256" key="2">
    <source>
        <dbReference type="PROSITE-ProRule" id="PRU00169"/>
    </source>
</evidence>
<sequence length="399" mass="43581">MNVDANVKPAAPSATATVLLVDDEPVSRLSMAARLKRMGLRVLEAGDGKEGLAILRRERPDLTILDWVMPEMDGPTVCEQVRQDADILSSQLILMTSHDQPEQIAEGLARGADDFLSKSASKQEVIARVQSGLRAASLVRSIESARDELRAKQGELEGELKSAADYIQSLLPVEGEIAPQIDMAWTYRPSLALGGDLFNVSSWDDHSIYFYILDASGHGVSPALRAASFATFLRPENLRHCITQHDPAAMLTEANSRYPLTKDGNYFTIWIGSFNRTTHQLSYATAGHGGALIQRRGGAIEWLTRAHLPLGFEPDSTYELTTIQIADGDRVVLMSDGVYEAPAPTGEIWGTARLEDTLSAHRSVPLKEALPALMAEAERWHGAPVFPDDAALLGLEFRV</sequence>
<dbReference type="EMBL" id="OUNR01000016">
    <property type="protein sequence ID" value="SPP65117.1"/>
    <property type="molecule type" value="Genomic_DNA"/>
</dbReference>
<evidence type="ECO:0000313" key="5">
    <source>
        <dbReference type="Proteomes" id="UP000248168"/>
    </source>
</evidence>
<dbReference type="InParanoid" id="A0A330L6Z9"/>
<dbReference type="InterPro" id="IPR036457">
    <property type="entry name" value="PPM-type-like_dom_sf"/>
</dbReference>
<keyword evidence="5" id="KW-1185">Reference proteome</keyword>
<keyword evidence="1 4" id="KW-0378">Hydrolase</keyword>
<dbReference type="SUPFAM" id="SSF81606">
    <property type="entry name" value="PP2C-like"/>
    <property type="match status" value="1"/>
</dbReference>
<dbReference type="Gene3D" id="3.60.40.10">
    <property type="entry name" value="PPM-type phosphatase domain"/>
    <property type="match status" value="1"/>
</dbReference>
<feature type="modified residue" description="4-aspartylphosphate" evidence="2">
    <location>
        <position position="66"/>
    </location>
</feature>
<dbReference type="InterPro" id="IPR011006">
    <property type="entry name" value="CheY-like_superfamily"/>
</dbReference>
<dbReference type="AlphaFoldDB" id="A0A330L6Z9"/>
<evidence type="ECO:0000259" key="3">
    <source>
        <dbReference type="PROSITE" id="PS50110"/>
    </source>
</evidence>
<dbReference type="Gene3D" id="3.40.50.2300">
    <property type="match status" value="1"/>
</dbReference>
<organism evidence="4 5">
    <name type="scientific">Nitrospira lenta</name>
    <dbReference type="NCBI Taxonomy" id="1436998"/>
    <lineage>
        <taxon>Bacteria</taxon>
        <taxon>Pseudomonadati</taxon>
        <taxon>Nitrospirota</taxon>
        <taxon>Nitrospiria</taxon>
        <taxon>Nitrospirales</taxon>
        <taxon>Nitrospiraceae</taxon>
        <taxon>Nitrospira</taxon>
    </lineage>
</organism>
<evidence type="ECO:0000313" key="4">
    <source>
        <dbReference type="EMBL" id="SPP65117.1"/>
    </source>
</evidence>
<dbReference type="SUPFAM" id="SSF52172">
    <property type="entry name" value="CheY-like"/>
    <property type="match status" value="1"/>
</dbReference>
<accession>A0A330L6Z9</accession>
<protein>
    <submittedName>
        <fullName evidence="4">Putative Response regulator receiver modulated Serine phosphatase</fullName>
        <ecNumber evidence="4">3.1.3.16</ecNumber>
    </submittedName>
</protein>
<dbReference type="EC" id="3.1.3.16" evidence="4"/>
<reference evidence="5" key="1">
    <citation type="submission" date="2018-04" db="EMBL/GenBank/DDBJ databases">
        <authorList>
            <person name="Lucker S."/>
            <person name="Sakoula D."/>
        </authorList>
    </citation>
    <scope>NUCLEOTIDE SEQUENCE [LARGE SCALE GENOMIC DNA]</scope>
</reference>
<dbReference type="GO" id="GO:0000160">
    <property type="term" value="P:phosphorelay signal transduction system"/>
    <property type="evidence" value="ECO:0007669"/>
    <property type="project" value="InterPro"/>
</dbReference>
<dbReference type="RefSeq" id="WP_181416769.1">
    <property type="nucleotide sequence ID" value="NZ_OUNR01000016.1"/>
</dbReference>
<dbReference type="Pfam" id="PF07228">
    <property type="entry name" value="SpoIIE"/>
    <property type="match status" value="1"/>
</dbReference>
<keyword evidence="2" id="KW-0597">Phosphoprotein</keyword>
<evidence type="ECO:0000256" key="1">
    <source>
        <dbReference type="ARBA" id="ARBA00022801"/>
    </source>
</evidence>